<proteinExistence type="predicted"/>
<sequence>MTRDGSLLFEADSLPRTDARQSVRPRVQGRGILRVSRELELGRAAEHLVCADLLLSGWSSYPTAQGLPYDLAVDLGHRIVRVQVKSSFFAKNPQPTSRANPAYFYQIRRAGRGGARVYGGGEFDIYALVALDRRLIAYFAMAELPCQSVVVRVPGGYYGHGAKTEREFEGSTFERALRVALEIEASSSKAAARGMQVAA</sequence>
<keyword evidence="3" id="KW-1185">Reference proteome</keyword>
<feature type="domain" description="PD(D/E)XK endonuclease" evidence="1">
    <location>
        <begin position="41"/>
        <end position="151"/>
    </location>
</feature>
<evidence type="ECO:0000259" key="1">
    <source>
        <dbReference type="Pfam" id="PF11645"/>
    </source>
</evidence>
<accession>A0A317F5V2</accession>
<dbReference type="InterPro" id="IPR021671">
    <property type="entry name" value="PD(D/E)XK_Endonuc"/>
</dbReference>
<dbReference type="OrthoDB" id="8444085at2"/>
<dbReference type="Gene3D" id="3.40.1350.10">
    <property type="match status" value="1"/>
</dbReference>
<gene>
    <name evidence="2" type="ORF">DFH01_23815</name>
</gene>
<protein>
    <recommendedName>
        <fullName evidence="1">PD(D/E)XK endonuclease domain-containing protein</fullName>
    </recommendedName>
</protein>
<dbReference type="EMBL" id="QGNA01000006">
    <property type="protein sequence ID" value="PWS34571.1"/>
    <property type="molecule type" value="Genomic_DNA"/>
</dbReference>
<reference evidence="3" key="1">
    <citation type="submission" date="2018-05" db="EMBL/GenBank/DDBJ databases">
        <authorList>
            <person name="Du Z."/>
            <person name="Wang X."/>
        </authorList>
    </citation>
    <scope>NUCLEOTIDE SEQUENCE [LARGE SCALE GENOMIC DNA]</scope>
    <source>
        <strain evidence="3">CQN31</strain>
    </source>
</reference>
<dbReference type="GO" id="GO:0003676">
    <property type="term" value="F:nucleic acid binding"/>
    <property type="evidence" value="ECO:0007669"/>
    <property type="project" value="InterPro"/>
</dbReference>
<comment type="caution">
    <text evidence="2">The sequence shown here is derived from an EMBL/GenBank/DDBJ whole genome shotgun (WGS) entry which is preliminary data.</text>
</comment>
<evidence type="ECO:0000313" key="3">
    <source>
        <dbReference type="Proteomes" id="UP000245765"/>
    </source>
</evidence>
<evidence type="ECO:0000313" key="2">
    <source>
        <dbReference type="EMBL" id="PWS34571.1"/>
    </source>
</evidence>
<organism evidence="2 3">
    <name type="scientific">Falsiroseomonas bella</name>
    <dbReference type="NCBI Taxonomy" id="2184016"/>
    <lineage>
        <taxon>Bacteria</taxon>
        <taxon>Pseudomonadati</taxon>
        <taxon>Pseudomonadota</taxon>
        <taxon>Alphaproteobacteria</taxon>
        <taxon>Acetobacterales</taxon>
        <taxon>Roseomonadaceae</taxon>
        <taxon>Falsiroseomonas</taxon>
    </lineage>
</organism>
<name>A0A317F5V2_9PROT</name>
<dbReference type="RefSeq" id="WP_109873022.1">
    <property type="nucleotide sequence ID" value="NZ_QGNA01000006.1"/>
</dbReference>
<dbReference type="Proteomes" id="UP000245765">
    <property type="component" value="Unassembled WGS sequence"/>
</dbReference>
<dbReference type="Pfam" id="PF11645">
    <property type="entry name" value="PDDEXK_5"/>
    <property type="match status" value="1"/>
</dbReference>
<dbReference type="InterPro" id="IPR011856">
    <property type="entry name" value="tRNA_endonuc-like_dom_sf"/>
</dbReference>
<dbReference type="AlphaFoldDB" id="A0A317F5V2"/>